<dbReference type="EnsemblPlants" id="OB02G37610.1">
    <property type="protein sequence ID" value="OB02G37610.1"/>
    <property type="gene ID" value="OB02G37610"/>
</dbReference>
<reference evidence="1" key="1">
    <citation type="submission" date="2013-04" db="UniProtKB">
        <authorList>
            <consortium name="EnsemblPlants"/>
        </authorList>
    </citation>
    <scope>IDENTIFICATION</scope>
</reference>
<accession>J3LGJ4</accession>
<organism evidence="1">
    <name type="scientific">Oryza brachyantha</name>
    <name type="common">malo sina</name>
    <dbReference type="NCBI Taxonomy" id="4533"/>
    <lineage>
        <taxon>Eukaryota</taxon>
        <taxon>Viridiplantae</taxon>
        <taxon>Streptophyta</taxon>
        <taxon>Embryophyta</taxon>
        <taxon>Tracheophyta</taxon>
        <taxon>Spermatophyta</taxon>
        <taxon>Magnoliopsida</taxon>
        <taxon>Liliopsida</taxon>
        <taxon>Poales</taxon>
        <taxon>Poaceae</taxon>
        <taxon>BOP clade</taxon>
        <taxon>Oryzoideae</taxon>
        <taxon>Oryzeae</taxon>
        <taxon>Oryzinae</taxon>
        <taxon>Oryza</taxon>
    </lineage>
</organism>
<protein>
    <submittedName>
        <fullName evidence="1">Uncharacterized protein</fullName>
    </submittedName>
</protein>
<keyword evidence="2" id="KW-1185">Reference proteome</keyword>
<proteinExistence type="predicted"/>
<sequence>MYNCTGIYKKNTSTTAGVTFFPLFLRTCATQFTLMTQNHKSQPSEEWSHAHQSL</sequence>
<evidence type="ECO:0000313" key="2">
    <source>
        <dbReference type="Proteomes" id="UP000006038"/>
    </source>
</evidence>
<dbReference type="Gramene" id="OB02G37610.1">
    <property type="protein sequence ID" value="OB02G37610.1"/>
    <property type="gene ID" value="OB02G37610"/>
</dbReference>
<dbReference type="Proteomes" id="UP000006038">
    <property type="component" value="Unassembled WGS sequence"/>
</dbReference>
<dbReference type="AlphaFoldDB" id="J3LGJ4"/>
<evidence type="ECO:0000313" key="1">
    <source>
        <dbReference type="EnsemblPlants" id="OB02G37610.1"/>
    </source>
</evidence>
<dbReference type="HOGENOM" id="CLU_3056638_0_0_1"/>
<name>J3LGJ4_ORYBR</name>